<dbReference type="Gene3D" id="3.40.47.10">
    <property type="match status" value="1"/>
</dbReference>
<dbReference type="Pfam" id="PF01796">
    <property type="entry name" value="OB_ChsH2_C"/>
    <property type="match status" value="1"/>
</dbReference>
<dbReference type="PANTHER" id="PTHR34075:SF5">
    <property type="entry name" value="BLR3430 PROTEIN"/>
    <property type="match status" value="1"/>
</dbReference>
<dbReference type="InterPro" id="IPR016039">
    <property type="entry name" value="Thiolase-like"/>
</dbReference>
<dbReference type="GO" id="GO:0016746">
    <property type="term" value="F:acyltransferase activity"/>
    <property type="evidence" value="ECO:0007669"/>
    <property type="project" value="InterPro"/>
</dbReference>
<evidence type="ECO:0000259" key="1">
    <source>
        <dbReference type="Pfam" id="PF01796"/>
    </source>
</evidence>
<dbReference type="SUPFAM" id="SSF50249">
    <property type="entry name" value="Nucleic acid-binding proteins"/>
    <property type="match status" value="1"/>
</dbReference>
<dbReference type="InterPro" id="IPR012340">
    <property type="entry name" value="NA-bd_OB-fold"/>
</dbReference>
<name>A0A6J6S7B6_9ZZZZ</name>
<gene>
    <name evidence="2" type="ORF">UFOPK2683_01259</name>
</gene>
<dbReference type="PANTHER" id="PTHR34075">
    <property type="entry name" value="BLR3430 PROTEIN"/>
    <property type="match status" value="1"/>
</dbReference>
<dbReference type="InterPro" id="IPR002878">
    <property type="entry name" value="ChsH2_C"/>
</dbReference>
<reference evidence="2" key="1">
    <citation type="submission" date="2020-05" db="EMBL/GenBank/DDBJ databases">
        <authorList>
            <person name="Chiriac C."/>
            <person name="Salcher M."/>
            <person name="Ghai R."/>
            <person name="Kavagutti S V."/>
        </authorList>
    </citation>
    <scope>NUCLEOTIDE SEQUENCE</scope>
</reference>
<evidence type="ECO:0000313" key="2">
    <source>
        <dbReference type="EMBL" id="CAB4730593.1"/>
    </source>
</evidence>
<feature type="domain" description="ChsH2 C-terminal OB-fold" evidence="1">
    <location>
        <begin position="386"/>
        <end position="442"/>
    </location>
</feature>
<protein>
    <submittedName>
        <fullName evidence="2">Unannotated protein</fullName>
    </submittedName>
</protein>
<dbReference type="InterPro" id="IPR052513">
    <property type="entry name" value="Thioester_dehydratase-like"/>
</dbReference>
<dbReference type="AlphaFoldDB" id="A0A6J6S7B6"/>
<proteinExistence type="predicted"/>
<organism evidence="2">
    <name type="scientific">freshwater metagenome</name>
    <dbReference type="NCBI Taxonomy" id="449393"/>
    <lineage>
        <taxon>unclassified sequences</taxon>
        <taxon>metagenomes</taxon>
        <taxon>ecological metagenomes</taxon>
    </lineage>
</organism>
<accession>A0A6J6S7B6</accession>
<dbReference type="SUPFAM" id="SSF53901">
    <property type="entry name" value="Thiolase-like"/>
    <property type="match status" value="1"/>
</dbReference>
<sequence>MISSINILAVGASGPDWRLDRAEINAGWGNSGGKGQVAVCAPDEDALTLGVQAALRALDASGLQIDIVDGLWWGTSRPPFAEGPSHAIMARAIGLSARSAGALCSGSTHSGMEALFGAADAIGSGTARVALVVVSDALIPGLGTNYETHSGAGAAAVVLVSHGGNATLGARITRTNPYLDRYRGDGETSTRDFYDPRLFREEIFLPSMQEIGEHLSVLDINNWSIPDPDGRLGSTAARQLGVKNLVSDFANTELGDTGAAAALLGGIGSLDVAGSLAIIGTGGGRTSAVEIKAKGPVPGASEVRGDISGGTSVRYTAVARARGQLVGSGETVPMGVPPQSAQFVRGGDEMLTLLGARCVDCGTINTPPSIHPHCISCGGTKFVLEQLSRRGRVHTFVINQTMPAPFVAPLPIAVVDLEDGARIMLQGVGDGSDMEIGMDVELILRRYAHERGVPVYGYKVKAL</sequence>
<dbReference type="EMBL" id="CAEZYK010000084">
    <property type="protein sequence ID" value="CAB4730593.1"/>
    <property type="molecule type" value="Genomic_DNA"/>
</dbReference>